<organism evidence="1 2">
    <name type="scientific">Rhodococcoides yunnanense</name>
    <dbReference type="NCBI Taxonomy" id="278209"/>
    <lineage>
        <taxon>Bacteria</taxon>
        <taxon>Bacillati</taxon>
        <taxon>Actinomycetota</taxon>
        <taxon>Actinomycetes</taxon>
        <taxon>Mycobacteriales</taxon>
        <taxon>Nocardiaceae</taxon>
        <taxon>Rhodococcoides</taxon>
    </lineage>
</organism>
<reference evidence="1 2" key="1">
    <citation type="submission" date="2023-10" db="EMBL/GenBank/DDBJ databases">
        <title>Development of a sustainable strategy for remediation of hydrocarbon-contaminated territories based on the waste exchange concept.</title>
        <authorList>
            <person name="Krivoruchko A."/>
        </authorList>
    </citation>
    <scope>NUCLEOTIDE SEQUENCE [LARGE SCALE GENOMIC DNA]</scope>
    <source>
        <strain evidence="1 2">IEGM 1323</strain>
    </source>
</reference>
<evidence type="ECO:0000313" key="2">
    <source>
        <dbReference type="Proteomes" id="UP001185755"/>
    </source>
</evidence>
<name>A0ABU4B6W7_9NOCA</name>
<evidence type="ECO:0008006" key="3">
    <source>
        <dbReference type="Google" id="ProtNLM"/>
    </source>
</evidence>
<comment type="caution">
    <text evidence="1">The sequence shown here is derived from an EMBL/GenBank/DDBJ whole genome shotgun (WGS) entry which is preliminary data.</text>
</comment>
<dbReference type="EMBL" id="JAWLJX010000001">
    <property type="protein sequence ID" value="MDV6259934.1"/>
    <property type="molecule type" value="Genomic_DNA"/>
</dbReference>
<gene>
    <name evidence="1" type="ORF">R3P96_01140</name>
</gene>
<accession>A0ABU4B6W7</accession>
<proteinExistence type="predicted"/>
<sequence length="57" mass="6053">MVSTEQRNSPAGSAPGFWAKNDWGDIVVALDGTQKSRDALSWAAGLASITASRSIRF</sequence>
<dbReference type="RefSeq" id="WP_317562822.1">
    <property type="nucleotide sequence ID" value="NZ_JAWLJX010000001.1"/>
</dbReference>
<keyword evidence="2" id="KW-1185">Reference proteome</keyword>
<evidence type="ECO:0000313" key="1">
    <source>
        <dbReference type="EMBL" id="MDV6259934.1"/>
    </source>
</evidence>
<protein>
    <recommendedName>
        <fullName evidence="3">UspA domain-containing protein</fullName>
    </recommendedName>
</protein>
<dbReference type="Proteomes" id="UP001185755">
    <property type="component" value="Unassembled WGS sequence"/>
</dbReference>